<dbReference type="Proteomes" id="UP000254134">
    <property type="component" value="Unassembled WGS sequence"/>
</dbReference>
<dbReference type="Pfam" id="PF02627">
    <property type="entry name" value="CMD"/>
    <property type="match status" value="1"/>
</dbReference>
<evidence type="ECO:0000313" key="2">
    <source>
        <dbReference type="EMBL" id="RDI75888.1"/>
    </source>
</evidence>
<name>A0A7M2Z0E0_9ACTN</name>
<organism evidence="2 3">
    <name type="scientific">Gaiella occulta</name>
    <dbReference type="NCBI Taxonomy" id="1002870"/>
    <lineage>
        <taxon>Bacteria</taxon>
        <taxon>Bacillati</taxon>
        <taxon>Actinomycetota</taxon>
        <taxon>Thermoleophilia</taxon>
        <taxon>Gaiellales</taxon>
        <taxon>Gaiellaceae</taxon>
        <taxon>Gaiella</taxon>
    </lineage>
</organism>
<dbReference type="GO" id="GO:0051920">
    <property type="term" value="F:peroxiredoxin activity"/>
    <property type="evidence" value="ECO:0007669"/>
    <property type="project" value="InterPro"/>
</dbReference>
<dbReference type="InterPro" id="IPR003779">
    <property type="entry name" value="CMD-like"/>
</dbReference>
<dbReference type="SUPFAM" id="SSF69118">
    <property type="entry name" value="AhpD-like"/>
    <property type="match status" value="1"/>
</dbReference>
<dbReference type="AlphaFoldDB" id="A0A7M2Z0E0"/>
<reference evidence="3" key="2">
    <citation type="journal article" date="2019" name="MicrobiologyOpen">
        <title>High-quality draft genome sequence of Gaiella occulta isolated from a 150 meter deep mineral water borehole and comparison with the genome sequences of other deep-branching lineages of the phylum Actinobacteria.</title>
        <authorList>
            <person name="Severino R."/>
            <person name="Froufe H.J.C."/>
            <person name="Barroso C."/>
            <person name="Albuquerque L."/>
            <person name="Lobo-da-Cunha A."/>
            <person name="da Costa M.S."/>
            <person name="Egas C."/>
        </authorList>
    </citation>
    <scope>NUCLEOTIDE SEQUENCE [LARGE SCALE GENOMIC DNA]</scope>
    <source>
        <strain evidence="3">F2-233</strain>
    </source>
</reference>
<keyword evidence="3" id="KW-1185">Reference proteome</keyword>
<reference evidence="2 3" key="1">
    <citation type="submission" date="2018-07" db="EMBL/GenBank/DDBJ databases">
        <title>High-quality-draft genome sequence of Gaiella occulta.</title>
        <authorList>
            <person name="Severino R."/>
            <person name="Froufe H.J.C."/>
            <person name="Rainey F.A."/>
            <person name="Barroso C."/>
            <person name="Albuquerque L."/>
            <person name="Lobo-Da-Cunha A."/>
            <person name="Da Costa M.S."/>
            <person name="Egas C."/>
        </authorList>
    </citation>
    <scope>NUCLEOTIDE SEQUENCE [LARGE SCALE GENOMIC DNA]</scope>
    <source>
        <strain evidence="2 3">F2-233</strain>
    </source>
</reference>
<proteinExistence type="predicted"/>
<feature type="domain" description="Carboxymuconolactone decarboxylase-like" evidence="1">
    <location>
        <begin position="47"/>
        <end position="87"/>
    </location>
</feature>
<comment type="caution">
    <text evidence="2">The sequence shown here is derived from an EMBL/GenBank/DDBJ whole genome shotgun (WGS) entry which is preliminary data.</text>
</comment>
<dbReference type="InterPro" id="IPR029032">
    <property type="entry name" value="AhpD-like"/>
</dbReference>
<sequence>MWDDLLVAHIRLIEPDEATGPLKDEYDAAVGRAGKVFNIVKAMSLRPGVLRRSMELYKGIMFGPSGLGRRERELLATVVSRTNGCHY</sequence>
<evidence type="ECO:0000259" key="1">
    <source>
        <dbReference type="Pfam" id="PF02627"/>
    </source>
</evidence>
<gene>
    <name evidence="2" type="ORF">Gocc_0307</name>
</gene>
<protein>
    <submittedName>
        <fullName evidence="2">Carboxymuconolactone decarboxylase family</fullName>
    </submittedName>
</protein>
<dbReference type="EMBL" id="QQZY01000001">
    <property type="protein sequence ID" value="RDI75888.1"/>
    <property type="molecule type" value="Genomic_DNA"/>
</dbReference>
<dbReference type="Gene3D" id="1.20.1290.10">
    <property type="entry name" value="AhpD-like"/>
    <property type="match status" value="1"/>
</dbReference>
<accession>A0A7M2Z0E0</accession>
<evidence type="ECO:0000313" key="3">
    <source>
        <dbReference type="Proteomes" id="UP000254134"/>
    </source>
</evidence>